<evidence type="ECO:0000256" key="1">
    <source>
        <dbReference type="ARBA" id="ARBA00004397"/>
    </source>
</evidence>
<feature type="domain" description="Sec23/Sec24 trunk" evidence="16">
    <location>
        <begin position="133"/>
        <end position="398"/>
    </location>
</feature>
<dbReference type="FunFam" id="3.40.50.410:FF:000011">
    <property type="entry name" value="Protein transport protein SEC23"/>
    <property type="match status" value="1"/>
</dbReference>
<sequence>MREWRVAMATYQEFIQQNEDRDGVRFSWNLWPSSRLEATRLVVPVSCLFTPLKERPDLPPVQYEPVLCSRANCKAVLNPLCQVDYRAKIWACNFCFQRNPFPPSYAGISDVNQPAELMPQFSTIEYIVQRGPPNPLIFLYVVDTCLEEEDLQALKESLQMSLSLLPPNALVGLITFGRMVQVHELSCEGIAKSYVFRGTKELSSKQIQEMLGLTNPSATGPQGRPAAPQDPAVTCRFLQPVHKVDMNLTDLLGELQRDPWPVPQGKRPLRSTGIALSIAVGLLEGTFPNTGARVMMFMGGPPTQGPGMVVGDELKTPIRSWHDITKDNARHLKKATKYYDALANRAASNGHSIDIYACALDQTGLLEMKCLSNLTGGHIAMGDSFNTSLFKQTFQRVFSKDHNGEFRMAFGGTLEVSTSRELKVSGAIGPCVSLNAKGPCISENEVGVGGTTQWKICSLSPSTTLALYFEVVNQHNAPIPQGGRGAVQFVTQYQHSNTQRRIRVTTVARNWADAQSQIQHIESSFDQEASAVIMARLGVFRAESEEGPDVLRWLDRQLIRLFMFHLRRSPFLQVFNNSPDECSYYRHHFVCQNLTQSLIMIQPILYSYSFHGPPEPVLLDSGSILPDRILLMDTFFQLVIYHGETIAQWRKAGYQEQPEYENFKHLLVAPVDDAQEILQTRFPMPRYIDTEHGGSQARFLLSKVNPSQTHNNLYSWGQETGAPILTDDVSLQVFMDHLKKLAVSSAA</sequence>
<dbReference type="InterPro" id="IPR036175">
    <property type="entry name" value="Sec23/24_helical_dom_sf"/>
</dbReference>
<dbReference type="InterPro" id="IPR006895">
    <property type="entry name" value="Znf_Sec23_Sec24"/>
</dbReference>
<comment type="function">
    <text evidence="12">Component of the coat protein complex II (COPII) which promotes the formation of transport vesicles from the endoplasmic reticulum (ER). The coat has two main functions, the physical deformation of the endoplasmic reticulum membrane into vesicles and the selection of cargo molecules for their transport to the Golgi complex.</text>
</comment>
<dbReference type="InterPro" id="IPR037364">
    <property type="entry name" value="Sec23"/>
</dbReference>
<evidence type="ECO:0000259" key="17">
    <source>
        <dbReference type="Pfam" id="PF08033"/>
    </source>
</evidence>
<dbReference type="Gene3D" id="3.40.50.410">
    <property type="entry name" value="von Willebrand factor, type A domain"/>
    <property type="match status" value="1"/>
</dbReference>
<evidence type="ECO:0000256" key="10">
    <source>
        <dbReference type="ARBA" id="ARBA00023136"/>
    </source>
</evidence>
<comment type="similarity">
    <text evidence="2 13">Belongs to the SEC23/SEC24 family. SEC23 subfamily.</text>
</comment>
<accession>A0A8C8K365</accession>
<dbReference type="GO" id="GO:0090110">
    <property type="term" value="P:COPII-coated vesicle cargo loading"/>
    <property type="evidence" value="ECO:0007669"/>
    <property type="project" value="TreeGrafter"/>
</dbReference>
<keyword evidence="10 13" id="KW-0472">Membrane</keyword>
<keyword evidence="4 13" id="KW-0963">Cytoplasm</keyword>
<dbReference type="FunFam" id="3.40.20.10:FF:000003">
    <property type="entry name" value="Protein transport protein SEC23"/>
    <property type="match status" value="1"/>
</dbReference>
<reference evidence="18" key="2">
    <citation type="submission" date="2025-09" db="UniProtKB">
        <authorList>
            <consortium name="Ensembl"/>
        </authorList>
    </citation>
    <scope>IDENTIFICATION</scope>
</reference>
<dbReference type="GeneTree" id="ENSGT00390000006916"/>
<comment type="subcellular location">
    <subcellularLocation>
        <location evidence="13">Cytoplasmic vesicle</location>
        <location evidence="13">COPII-coated vesicle membrane</location>
        <topology evidence="13">Peripheral membrane protein</topology>
        <orientation evidence="13">Cytoplasmic side</orientation>
    </subcellularLocation>
    <subcellularLocation>
        <location evidence="1 13">Endoplasmic reticulum membrane</location>
        <topology evidence="1 13">Peripheral membrane protein</topology>
        <orientation evidence="1 13">Cytoplasmic side</orientation>
    </subcellularLocation>
    <subcellularLocation>
        <location evidence="13">Cytoplasm</location>
        <location evidence="13">Cytosol</location>
    </subcellularLocation>
</comment>
<dbReference type="GO" id="GO:0008270">
    <property type="term" value="F:zinc ion binding"/>
    <property type="evidence" value="ECO:0007669"/>
    <property type="project" value="InterPro"/>
</dbReference>
<reference evidence="18" key="1">
    <citation type="submission" date="2025-08" db="UniProtKB">
        <authorList>
            <consortium name="Ensembl"/>
        </authorList>
    </citation>
    <scope>IDENTIFICATION</scope>
</reference>
<feature type="domain" description="Gelsolin-like" evidence="14">
    <location>
        <begin position="614"/>
        <end position="700"/>
    </location>
</feature>
<evidence type="ECO:0000256" key="9">
    <source>
        <dbReference type="ARBA" id="ARBA00022927"/>
    </source>
</evidence>
<keyword evidence="11 13" id="KW-0968">Cytoplasmic vesicle</keyword>
<evidence type="ECO:0000313" key="19">
    <source>
        <dbReference type="Proteomes" id="UP000694402"/>
    </source>
</evidence>
<protein>
    <recommendedName>
        <fullName evidence="13">Protein transport protein SEC23</fullName>
    </recommendedName>
</protein>
<dbReference type="InterPro" id="IPR037550">
    <property type="entry name" value="Sec23_C"/>
</dbReference>
<dbReference type="Pfam" id="PF00626">
    <property type="entry name" value="Gelsolin"/>
    <property type="match status" value="1"/>
</dbReference>
<dbReference type="Gene3D" id="3.40.20.10">
    <property type="entry name" value="Severin"/>
    <property type="match status" value="1"/>
</dbReference>
<keyword evidence="9 13" id="KW-0653">Protein transport</keyword>
<keyword evidence="6 13" id="KW-0256">Endoplasmic reticulum</keyword>
<dbReference type="GO" id="GO:0005789">
    <property type="term" value="C:endoplasmic reticulum membrane"/>
    <property type="evidence" value="ECO:0007669"/>
    <property type="project" value="UniProtKB-SubCell"/>
</dbReference>
<evidence type="ECO:0000256" key="13">
    <source>
        <dbReference type="RuleBase" id="RU365030"/>
    </source>
</evidence>
<dbReference type="InterPro" id="IPR029006">
    <property type="entry name" value="ADF-H/Gelsolin-like_dom_sf"/>
</dbReference>
<dbReference type="Ensembl" id="ENSOTST00005109993.2">
    <property type="protein sequence ID" value="ENSOTSP00005101703.2"/>
    <property type="gene ID" value="ENSOTSG00005064482.1"/>
</dbReference>
<dbReference type="GO" id="GO:0005096">
    <property type="term" value="F:GTPase activator activity"/>
    <property type="evidence" value="ECO:0007669"/>
    <property type="project" value="TreeGrafter"/>
</dbReference>
<dbReference type="AlphaFoldDB" id="A0A8C8K365"/>
<evidence type="ECO:0000256" key="5">
    <source>
        <dbReference type="ARBA" id="ARBA00022723"/>
    </source>
</evidence>
<dbReference type="Pfam" id="PF04810">
    <property type="entry name" value="zf-Sec23_Sec24"/>
    <property type="match status" value="1"/>
</dbReference>
<dbReference type="Gene3D" id="2.30.30.380">
    <property type="entry name" value="Zn-finger domain of Sec23/24"/>
    <property type="match status" value="1"/>
</dbReference>
<dbReference type="InterPro" id="IPR036180">
    <property type="entry name" value="Gelsolin-like_dom_sf"/>
</dbReference>
<evidence type="ECO:0000259" key="14">
    <source>
        <dbReference type="Pfam" id="PF00626"/>
    </source>
</evidence>
<keyword evidence="7 13" id="KW-0862">Zinc</keyword>
<feature type="domain" description="Sec23/Sec24 beta-sandwich" evidence="17">
    <location>
        <begin position="409"/>
        <end position="512"/>
    </location>
</feature>
<dbReference type="GO" id="GO:0005829">
    <property type="term" value="C:cytosol"/>
    <property type="evidence" value="ECO:0007669"/>
    <property type="project" value="UniProtKB-SubCell"/>
</dbReference>
<evidence type="ECO:0000259" key="16">
    <source>
        <dbReference type="Pfam" id="PF04811"/>
    </source>
</evidence>
<dbReference type="SUPFAM" id="SSF53300">
    <property type="entry name" value="vWA-like"/>
    <property type="match status" value="1"/>
</dbReference>
<dbReference type="Gene3D" id="2.60.40.1670">
    <property type="entry name" value="beta-sandwich domain of Sec23/24"/>
    <property type="match status" value="1"/>
</dbReference>
<evidence type="ECO:0000256" key="4">
    <source>
        <dbReference type="ARBA" id="ARBA00022490"/>
    </source>
</evidence>
<evidence type="ECO:0000313" key="18">
    <source>
        <dbReference type="Ensembl" id="ENSOTSP00005101703.2"/>
    </source>
</evidence>
<evidence type="ECO:0000259" key="15">
    <source>
        <dbReference type="Pfam" id="PF04810"/>
    </source>
</evidence>
<keyword evidence="8 13" id="KW-0931">ER-Golgi transport</keyword>
<dbReference type="GO" id="GO:0070971">
    <property type="term" value="C:endoplasmic reticulum exit site"/>
    <property type="evidence" value="ECO:0007669"/>
    <property type="project" value="TreeGrafter"/>
</dbReference>
<keyword evidence="19" id="KW-1185">Reference proteome</keyword>
<evidence type="ECO:0000256" key="3">
    <source>
        <dbReference type="ARBA" id="ARBA00022448"/>
    </source>
</evidence>
<name>A0A8C8K365_ONCTS</name>
<evidence type="ECO:0000256" key="12">
    <source>
        <dbReference type="ARBA" id="ARBA00037370"/>
    </source>
</evidence>
<dbReference type="InterPro" id="IPR006896">
    <property type="entry name" value="Sec23/24_trunk_dom"/>
</dbReference>
<dbReference type="PANTHER" id="PTHR11141">
    <property type="entry name" value="PROTEIN TRANSPORT PROTEIN SEC23"/>
    <property type="match status" value="1"/>
</dbReference>
<dbReference type="InterPro" id="IPR012990">
    <property type="entry name" value="Beta-sandwich_Sec23_24"/>
</dbReference>
<dbReference type="Pfam" id="PF08033">
    <property type="entry name" value="Sec23_BS"/>
    <property type="match status" value="1"/>
</dbReference>
<dbReference type="CDD" id="cd01478">
    <property type="entry name" value="Sec23-like"/>
    <property type="match status" value="1"/>
</dbReference>
<dbReference type="InterPro" id="IPR036465">
    <property type="entry name" value="vWFA_dom_sf"/>
</dbReference>
<evidence type="ECO:0000256" key="7">
    <source>
        <dbReference type="ARBA" id="ARBA00022833"/>
    </source>
</evidence>
<feature type="domain" description="Zinc finger Sec23/Sec24-type" evidence="15">
    <location>
        <begin position="65"/>
        <end position="105"/>
    </location>
</feature>
<organism evidence="18 19">
    <name type="scientific">Oncorhynchus tshawytscha</name>
    <name type="common">Chinook salmon</name>
    <name type="synonym">Salmo tshawytscha</name>
    <dbReference type="NCBI Taxonomy" id="74940"/>
    <lineage>
        <taxon>Eukaryota</taxon>
        <taxon>Metazoa</taxon>
        <taxon>Chordata</taxon>
        <taxon>Craniata</taxon>
        <taxon>Vertebrata</taxon>
        <taxon>Euteleostomi</taxon>
        <taxon>Actinopterygii</taxon>
        <taxon>Neopterygii</taxon>
        <taxon>Teleostei</taxon>
        <taxon>Protacanthopterygii</taxon>
        <taxon>Salmoniformes</taxon>
        <taxon>Salmonidae</taxon>
        <taxon>Salmoninae</taxon>
        <taxon>Oncorhynchus</taxon>
    </lineage>
</organism>
<dbReference type="SUPFAM" id="SSF82754">
    <property type="entry name" value="C-terminal, gelsolin-like domain of Sec23/24"/>
    <property type="match status" value="1"/>
</dbReference>
<dbReference type="FunFam" id="2.60.40.1670:FF:000006">
    <property type="entry name" value="Protein transport protein SEC23"/>
    <property type="match status" value="1"/>
</dbReference>
<dbReference type="CDD" id="cd11287">
    <property type="entry name" value="Sec23_C"/>
    <property type="match status" value="1"/>
</dbReference>
<dbReference type="GO" id="GO:0006886">
    <property type="term" value="P:intracellular protein transport"/>
    <property type="evidence" value="ECO:0007669"/>
    <property type="project" value="InterPro"/>
</dbReference>
<evidence type="ECO:0000256" key="2">
    <source>
        <dbReference type="ARBA" id="ARBA00009210"/>
    </source>
</evidence>
<dbReference type="SUPFAM" id="SSF81995">
    <property type="entry name" value="beta-sandwich domain of Sec23/24"/>
    <property type="match status" value="1"/>
</dbReference>
<evidence type="ECO:0000256" key="11">
    <source>
        <dbReference type="ARBA" id="ARBA00023329"/>
    </source>
</evidence>
<dbReference type="InterPro" id="IPR036174">
    <property type="entry name" value="Znf_Sec23_Sec24_sf"/>
</dbReference>
<dbReference type="InterPro" id="IPR007123">
    <property type="entry name" value="Gelsolin-like_dom"/>
</dbReference>
<keyword evidence="3 13" id="KW-0813">Transport</keyword>
<keyword evidence="5 13" id="KW-0479">Metal-binding</keyword>
<proteinExistence type="inferred from homology"/>
<dbReference type="SUPFAM" id="SSF81811">
    <property type="entry name" value="Helical domain of Sec23/24"/>
    <property type="match status" value="1"/>
</dbReference>
<dbReference type="Gene3D" id="1.20.120.730">
    <property type="entry name" value="Sec23/Sec24 helical domain"/>
    <property type="match status" value="2"/>
</dbReference>
<evidence type="ECO:0000256" key="6">
    <source>
        <dbReference type="ARBA" id="ARBA00022824"/>
    </source>
</evidence>
<gene>
    <name evidence="18" type="primary">SEC23B</name>
</gene>
<dbReference type="PANTHER" id="PTHR11141:SF10">
    <property type="entry name" value="PROTEIN TRANSPORT PROTEIN SEC23B"/>
    <property type="match status" value="1"/>
</dbReference>
<dbReference type="GO" id="GO:0030127">
    <property type="term" value="C:COPII vesicle coat"/>
    <property type="evidence" value="ECO:0007669"/>
    <property type="project" value="InterPro"/>
</dbReference>
<dbReference type="FunFam" id="2.30.30.380:FF:000001">
    <property type="entry name" value="Protein transport protein SEC23"/>
    <property type="match status" value="1"/>
</dbReference>
<dbReference type="Pfam" id="PF04811">
    <property type="entry name" value="Sec23_trunk"/>
    <property type="match status" value="1"/>
</dbReference>
<dbReference type="Proteomes" id="UP000694402">
    <property type="component" value="Unassembled WGS sequence"/>
</dbReference>
<dbReference type="SUPFAM" id="SSF82919">
    <property type="entry name" value="Zn-finger domain of Sec23/24"/>
    <property type="match status" value="1"/>
</dbReference>
<evidence type="ECO:0000256" key="8">
    <source>
        <dbReference type="ARBA" id="ARBA00022892"/>
    </source>
</evidence>